<dbReference type="Proteomes" id="UP000229730">
    <property type="component" value="Unassembled WGS sequence"/>
</dbReference>
<dbReference type="SFLD" id="SFLDF00010">
    <property type="entry name" value="dipeptide_epimerase"/>
    <property type="match status" value="1"/>
</dbReference>
<dbReference type="SMART" id="SM00922">
    <property type="entry name" value="MR_MLE"/>
    <property type="match status" value="1"/>
</dbReference>
<evidence type="ECO:0000256" key="7">
    <source>
        <dbReference type="RuleBase" id="RU366006"/>
    </source>
</evidence>
<dbReference type="PROSITE" id="PS00909">
    <property type="entry name" value="MR_MLE_2"/>
    <property type="match status" value="1"/>
</dbReference>
<dbReference type="RefSeq" id="WP_099470901.1">
    <property type="nucleotide sequence ID" value="NZ_CP041025.1"/>
</dbReference>
<comment type="caution">
    <text evidence="9">The sequence shown here is derived from an EMBL/GenBank/DDBJ whole genome shotgun (WGS) entry which is preliminary data.</text>
</comment>
<dbReference type="InterPro" id="IPR036849">
    <property type="entry name" value="Enolase-like_C_sf"/>
</dbReference>
<dbReference type="NCBIfam" id="NF042940">
    <property type="entry name" value="racemase_DgcA"/>
    <property type="match status" value="1"/>
</dbReference>
<evidence type="ECO:0000259" key="8">
    <source>
        <dbReference type="SMART" id="SM00922"/>
    </source>
</evidence>
<feature type="binding site" evidence="6">
    <location>
        <position position="223"/>
    </location>
    <ligand>
        <name>Mg(2+)</name>
        <dbReference type="ChEBI" id="CHEBI:18420"/>
    </ligand>
</feature>
<keyword evidence="10" id="KW-1185">Reference proteome</keyword>
<dbReference type="OrthoDB" id="9782675at2"/>
<evidence type="ECO:0000256" key="6">
    <source>
        <dbReference type="PIRSR" id="PIRSR634603-3"/>
    </source>
</evidence>
<proteinExistence type="inferred from homology"/>
<dbReference type="SUPFAM" id="SSF51604">
    <property type="entry name" value="Enolase C-terminal domain-like"/>
    <property type="match status" value="1"/>
</dbReference>
<feature type="active site" description="Proton acceptor; specific for (S)-substrate epimerization" evidence="5">
    <location>
        <position position="245"/>
    </location>
</feature>
<dbReference type="AlphaFoldDB" id="A0A2G4YW03"/>
<evidence type="ECO:0000313" key="9">
    <source>
        <dbReference type="EMBL" id="PHZ86524.1"/>
    </source>
</evidence>
<accession>A0A2G4YW03</accession>
<evidence type="ECO:0000256" key="4">
    <source>
        <dbReference type="ARBA" id="ARBA00023235"/>
    </source>
</evidence>
<dbReference type="InParanoid" id="A0A2G4YW03"/>
<gene>
    <name evidence="9" type="ORF">CRD36_01175</name>
</gene>
<name>A0A2G4YW03_9PROT</name>
<dbReference type="EMBL" id="PDEM01000007">
    <property type="protein sequence ID" value="PHZ86524.1"/>
    <property type="molecule type" value="Genomic_DNA"/>
</dbReference>
<dbReference type="Pfam" id="PF02746">
    <property type="entry name" value="MR_MLE_N"/>
    <property type="match status" value="1"/>
</dbReference>
<feature type="domain" description="Mandelate racemase/muconate lactonizing enzyme C-terminal" evidence="8">
    <location>
        <begin position="130"/>
        <end position="221"/>
    </location>
</feature>
<evidence type="ECO:0000256" key="2">
    <source>
        <dbReference type="ARBA" id="ARBA00022723"/>
    </source>
</evidence>
<feature type="binding site" evidence="6">
    <location>
        <position position="174"/>
    </location>
    <ligand>
        <name>Mg(2+)</name>
        <dbReference type="ChEBI" id="CHEBI:18420"/>
    </ligand>
</feature>
<organism evidence="9 10">
    <name type="scientific">Paremcibacter congregatus</name>
    <dbReference type="NCBI Taxonomy" id="2043170"/>
    <lineage>
        <taxon>Bacteria</taxon>
        <taxon>Pseudomonadati</taxon>
        <taxon>Pseudomonadota</taxon>
        <taxon>Alphaproteobacteria</taxon>
        <taxon>Emcibacterales</taxon>
        <taxon>Emcibacteraceae</taxon>
        <taxon>Paremcibacter</taxon>
    </lineage>
</organism>
<reference evidence="9 10" key="1">
    <citation type="submission" date="2017-10" db="EMBL/GenBank/DDBJ databases">
        <title>Frigbacter circumglobatus gen. nov. sp. nov., isolated from sediment cultured in situ.</title>
        <authorList>
            <person name="Zhao Z."/>
        </authorList>
    </citation>
    <scope>NUCLEOTIDE SEQUENCE [LARGE SCALE GENOMIC DNA]</scope>
    <source>
        <strain evidence="9 10">ZYL</strain>
    </source>
</reference>
<dbReference type="PANTHER" id="PTHR48073">
    <property type="entry name" value="O-SUCCINYLBENZOATE SYNTHASE-RELATED"/>
    <property type="match status" value="1"/>
</dbReference>
<dbReference type="InterPro" id="IPR029065">
    <property type="entry name" value="Enolase_C-like"/>
</dbReference>
<sequence length="326" mass="35292">MVSLKIQKEIWPLDGSFTISRVSMTKSYTLVVELQDGAHIGRGECEPHESDPLQMEAVEKSIEALRPLIEEGLTRVEMNLLFPAGPARNALDCAMWDLEAKKAGKRAWDLAGVTMPPSLVTAYTICLETPEEMAAKAAKHQDRALLKLKLGASGSLARVAAVRQAAPEARLIVDANEAWSYGELCRLADPLADYGVELIEQPLPAGADQALENYQGSVPLCADESCLDRSSLTDVKSRYGFINIKLDKTGGLTEALLLAEEAQALGLRIMVGCMTGTSIAMAPAMIIGAMAEFCDLDGPLLLAKDRSPGLRYEHSSVYAPDREMWG</sequence>
<comment type="similarity">
    <text evidence="1 7">Belongs to the mandelate racemase/muconate lactonizing enzyme family.</text>
</comment>
<feature type="binding site" evidence="6">
    <location>
        <position position="200"/>
    </location>
    <ligand>
        <name>Mg(2+)</name>
        <dbReference type="ChEBI" id="CHEBI:18420"/>
    </ligand>
</feature>
<dbReference type="PANTHER" id="PTHR48073:SF2">
    <property type="entry name" value="O-SUCCINYLBENZOATE SYNTHASE"/>
    <property type="match status" value="1"/>
</dbReference>
<dbReference type="GO" id="GO:0009063">
    <property type="term" value="P:amino acid catabolic process"/>
    <property type="evidence" value="ECO:0007669"/>
    <property type="project" value="InterPro"/>
</dbReference>
<dbReference type="Pfam" id="PF13378">
    <property type="entry name" value="MR_MLE_C"/>
    <property type="match status" value="1"/>
</dbReference>
<dbReference type="SUPFAM" id="SSF54826">
    <property type="entry name" value="Enolase N-terminal domain-like"/>
    <property type="match status" value="1"/>
</dbReference>
<evidence type="ECO:0000256" key="3">
    <source>
        <dbReference type="ARBA" id="ARBA00022842"/>
    </source>
</evidence>
<dbReference type="EC" id="5.1.1.-" evidence="7"/>
<dbReference type="GO" id="GO:0016855">
    <property type="term" value="F:racemase and epimerase activity, acting on amino acids and derivatives"/>
    <property type="evidence" value="ECO:0007669"/>
    <property type="project" value="UniProtKB-UniRule"/>
</dbReference>
<dbReference type="GO" id="GO:0006518">
    <property type="term" value="P:peptide metabolic process"/>
    <property type="evidence" value="ECO:0007669"/>
    <property type="project" value="UniProtKB-ARBA"/>
</dbReference>
<evidence type="ECO:0000256" key="1">
    <source>
        <dbReference type="ARBA" id="ARBA00008031"/>
    </source>
</evidence>
<dbReference type="InterPro" id="IPR018110">
    <property type="entry name" value="Mandel_Rmase/mucon_lact_enz_CS"/>
</dbReference>
<dbReference type="Gene3D" id="3.30.390.10">
    <property type="entry name" value="Enolase-like, N-terminal domain"/>
    <property type="match status" value="1"/>
</dbReference>
<feature type="active site" description="Proton acceptor; specific for (R)-substrate epimerization" evidence="5">
    <location>
        <position position="149"/>
    </location>
</feature>
<dbReference type="SFLD" id="SFLDS00001">
    <property type="entry name" value="Enolase"/>
    <property type="match status" value="1"/>
</dbReference>
<keyword evidence="3 6" id="KW-0460">Magnesium</keyword>
<evidence type="ECO:0000313" key="10">
    <source>
        <dbReference type="Proteomes" id="UP000229730"/>
    </source>
</evidence>
<dbReference type="GO" id="GO:0000287">
    <property type="term" value="F:magnesium ion binding"/>
    <property type="evidence" value="ECO:0007669"/>
    <property type="project" value="UniProtKB-ARBA"/>
</dbReference>
<protein>
    <recommendedName>
        <fullName evidence="7">Dipeptide epimerase</fullName>
        <ecNumber evidence="7">5.1.1.-</ecNumber>
    </recommendedName>
</protein>
<dbReference type="InterPro" id="IPR013341">
    <property type="entry name" value="Mandelate_racemase_N_dom"/>
</dbReference>
<keyword evidence="4 7" id="KW-0413">Isomerase</keyword>
<dbReference type="Gene3D" id="3.20.20.120">
    <property type="entry name" value="Enolase-like C-terminal domain"/>
    <property type="match status" value="1"/>
</dbReference>
<dbReference type="SFLD" id="SFLDG00180">
    <property type="entry name" value="muconate_cycloisomerase"/>
    <property type="match status" value="1"/>
</dbReference>
<dbReference type="CDD" id="cd03319">
    <property type="entry name" value="L-Ala-DL-Glu_epimerase"/>
    <property type="match status" value="1"/>
</dbReference>
<dbReference type="InterPro" id="IPR029017">
    <property type="entry name" value="Enolase-like_N"/>
</dbReference>
<comment type="cofactor">
    <cofactor evidence="6 7">
        <name>Mg(2+)</name>
        <dbReference type="ChEBI" id="CHEBI:18420"/>
    </cofactor>
    <text evidence="6 7">Binds 1 Mg(2+) ion per subunit.</text>
</comment>
<evidence type="ECO:0000256" key="5">
    <source>
        <dbReference type="PIRSR" id="PIRSR634603-1"/>
    </source>
</evidence>
<dbReference type="InterPro" id="IPR013342">
    <property type="entry name" value="Mandelate_racemase_C"/>
</dbReference>
<keyword evidence="2 6" id="KW-0479">Metal-binding</keyword>
<dbReference type="InterPro" id="IPR034603">
    <property type="entry name" value="Dipeptide_epimerase"/>
</dbReference>